<dbReference type="InterPro" id="IPR009875">
    <property type="entry name" value="PilZ_domain"/>
</dbReference>
<dbReference type="AlphaFoldDB" id="A0A4Q0YSQ4"/>
<dbReference type="GO" id="GO:0035438">
    <property type="term" value="F:cyclic-di-GMP binding"/>
    <property type="evidence" value="ECO:0007669"/>
    <property type="project" value="InterPro"/>
</dbReference>
<reference evidence="2 3" key="1">
    <citation type="submission" date="2017-10" db="EMBL/GenBank/DDBJ databases">
        <title>Nyctiphanis sp. nov., isolated from the stomach of the euphausiid Nyctiphanes simplex (Hansen, 1911) in the Gulf of California.</title>
        <authorList>
            <person name="Gomez-Gil B."/>
            <person name="Aguilar-Mendez M."/>
            <person name="Lopez-Cortes A."/>
            <person name="Gomez-Gutierrez J."/>
            <person name="Roque A."/>
            <person name="Lang E."/>
            <person name="Gonzalez-Castillo A."/>
        </authorList>
    </citation>
    <scope>NUCLEOTIDE SEQUENCE [LARGE SCALE GENOMIC DNA]</scope>
    <source>
        <strain evidence="2 3">CAIM 600</strain>
    </source>
</reference>
<comment type="caution">
    <text evidence="2">The sequence shown here is derived from an EMBL/GenBank/DDBJ whole genome shotgun (WGS) entry which is preliminary data.</text>
</comment>
<protein>
    <recommendedName>
        <fullName evidence="1">PilZ domain-containing protein</fullName>
    </recommendedName>
</protein>
<dbReference type="Pfam" id="PF07238">
    <property type="entry name" value="PilZ"/>
    <property type="match status" value="1"/>
</dbReference>
<proteinExistence type="predicted"/>
<dbReference type="EMBL" id="PEIB01000026">
    <property type="protein sequence ID" value="RXJ72139.1"/>
    <property type="molecule type" value="Genomic_DNA"/>
</dbReference>
<feature type="domain" description="PilZ" evidence="1">
    <location>
        <begin position="153"/>
        <end position="245"/>
    </location>
</feature>
<sequence length="654" mass="74813">MRPFRGEHQMSQSSVEVEKKIESLLPYFNTGAFGAELEKLSTDLDTPTKFFIRSEISRRMKPCDREIDLRGKVPGDVRKYKLHGKICWVDDLALNHYRKRIKLYKGHLTLGLWEELQPPECELKRLKDKKGRSNGLNKDQLAAHYFENSTLFRRSETRYKVFSLVTVLLDDGSIVHGKTLDLSPSGIRVKAASAFSFRVGNTITVRFTQLAEESGYTQLAEGIKYQIIRIKKDMHCEHFIEIGLKAETQIPAINDILAQRSRQIDKKLSTQSDHELDAIQHAGMQLSVVNGSAALPIFLEQSVIRYAMLNSKNKHIWDYWHDGEQHMLNQLLSPERLSLLAKHQSLHVFTYTQTKGTTKYFVTASSQEVSPDLHALLCQLGASSPTWRVFRLDLNSLAQLPPSNTNTDRDKLSHIITIHDLTFSVLADDYRCKRTTNPDTSQLSPFTRKPTRIDDIELIETDVQSPFAALLRHYFAHSLTSAHYFLQKSSTELTVYGFLISSLAPLLNQILKVNDQTESLTLKPIFHRHFYELMKNMMTKKGSLSGVNDELYVAILEQGNGQNRVVIRCKTDLKTTEERANFVKLAKRNGAFIAVRNHLYHTPSLFTFMDRNLWGKLQLNASKKRGLQHSLEQVCLAGTLTDITEEVLIRFNLH</sequence>
<evidence type="ECO:0000259" key="1">
    <source>
        <dbReference type="Pfam" id="PF07238"/>
    </source>
</evidence>
<evidence type="ECO:0000313" key="3">
    <source>
        <dbReference type="Proteomes" id="UP000290287"/>
    </source>
</evidence>
<name>A0A4Q0YSQ4_9GAMM</name>
<evidence type="ECO:0000313" key="2">
    <source>
        <dbReference type="EMBL" id="RXJ72139.1"/>
    </source>
</evidence>
<gene>
    <name evidence="2" type="ORF">CS022_17905</name>
</gene>
<organism evidence="2 3">
    <name type="scientific">Veronia nyctiphanis</name>
    <dbReference type="NCBI Taxonomy" id="1278244"/>
    <lineage>
        <taxon>Bacteria</taxon>
        <taxon>Pseudomonadati</taxon>
        <taxon>Pseudomonadota</taxon>
        <taxon>Gammaproteobacteria</taxon>
        <taxon>Vibrionales</taxon>
        <taxon>Vibrionaceae</taxon>
        <taxon>Veronia</taxon>
    </lineage>
</organism>
<accession>A0A4Q0YSQ4</accession>
<dbReference type="Proteomes" id="UP000290287">
    <property type="component" value="Unassembled WGS sequence"/>
</dbReference>
<dbReference type="Gene3D" id="2.40.10.220">
    <property type="entry name" value="predicted glycosyltransferase like domains"/>
    <property type="match status" value="1"/>
</dbReference>
<keyword evidence="3" id="KW-1185">Reference proteome</keyword>